<name>A0AAW1RIP9_9CHLO</name>
<feature type="region of interest" description="Disordered" evidence="1">
    <location>
        <begin position="195"/>
        <end position="305"/>
    </location>
</feature>
<dbReference type="Proteomes" id="UP001438707">
    <property type="component" value="Unassembled WGS sequence"/>
</dbReference>
<accession>A0AAW1RIP9</accession>
<keyword evidence="3" id="KW-1185">Reference proteome</keyword>
<gene>
    <name evidence="2" type="ORF">WJX74_002849</name>
</gene>
<organism evidence="2 3">
    <name type="scientific">Apatococcus lobatus</name>
    <dbReference type="NCBI Taxonomy" id="904363"/>
    <lineage>
        <taxon>Eukaryota</taxon>
        <taxon>Viridiplantae</taxon>
        <taxon>Chlorophyta</taxon>
        <taxon>core chlorophytes</taxon>
        <taxon>Trebouxiophyceae</taxon>
        <taxon>Chlorellales</taxon>
        <taxon>Chlorellaceae</taxon>
        <taxon>Apatococcus</taxon>
    </lineage>
</organism>
<dbReference type="AlphaFoldDB" id="A0AAW1RIP9"/>
<dbReference type="EMBL" id="JALJOS010000010">
    <property type="protein sequence ID" value="KAK9833689.1"/>
    <property type="molecule type" value="Genomic_DNA"/>
</dbReference>
<evidence type="ECO:0000313" key="3">
    <source>
        <dbReference type="Proteomes" id="UP001438707"/>
    </source>
</evidence>
<reference evidence="2 3" key="1">
    <citation type="journal article" date="2024" name="Nat. Commun.">
        <title>Phylogenomics reveals the evolutionary origins of lichenization in chlorophyte algae.</title>
        <authorList>
            <person name="Puginier C."/>
            <person name="Libourel C."/>
            <person name="Otte J."/>
            <person name="Skaloud P."/>
            <person name="Haon M."/>
            <person name="Grisel S."/>
            <person name="Petersen M."/>
            <person name="Berrin J.G."/>
            <person name="Delaux P.M."/>
            <person name="Dal Grande F."/>
            <person name="Keller J."/>
        </authorList>
    </citation>
    <scope>NUCLEOTIDE SEQUENCE [LARGE SCALE GENOMIC DNA]</scope>
    <source>
        <strain evidence="2 3">SAG 2145</strain>
    </source>
</reference>
<evidence type="ECO:0000256" key="1">
    <source>
        <dbReference type="SAM" id="MobiDB-lite"/>
    </source>
</evidence>
<comment type="caution">
    <text evidence="2">The sequence shown here is derived from an EMBL/GenBank/DDBJ whole genome shotgun (WGS) entry which is preliminary data.</text>
</comment>
<feature type="compositionally biased region" description="Acidic residues" evidence="1">
    <location>
        <begin position="340"/>
        <end position="355"/>
    </location>
</feature>
<evidence type="ECO:0000313" key="2">
    <source>
        <dbReference type="EMBL" id="KAK9833689.1"/>
    </source>
</evidence>
<proteinExistence type="predicted"/>
<feature type="compositionally biased region" description="Low complexity" evidence="1">
    <location>
        <begin position="265"/>
        <end position="284"/>
    </location>
</feature>
<feature type="compositionally biased region" description="Low complexity" evidence="1">
    <location>
        <begin position="212"/>
        <end position="256"/>
    </location>
</feature>
<protein>
    <submittedName>
        <fullName evidence="2">Uncharacterized protein</fullName>
    </submittedName>
</protein>
<sequence length="372" mass="39884">MQGAQPNMAYLQSQAVNTSLPIAPLNAPPHLSQPEAVTPEAVVARMLEVFRGMQLLRAQEAVLHTTGTHRNVDEWFHAASTWLEQEECRALAQAMSTSLDESQQEKARQKPVAEMTHDELMQRFQKSAILPEMMRRCGGSGSSSSFLLQPPLRQNMVDLLELERQSHQWYPCSGTCKYFSQLATKAGELMQTNYSGLSWPDSGPPAKKQRVEPAAGEEAGAASDREGGAAATGSTSLPASAAPAAASAESRASGASNQPHANGHAQASSSPAAALPPASTAAADEAARQLPAQLPPEQAKQQERVLQHVHQSILHWVHELQEGLYKMPSRGGATPQIFEDLCDPADESSEDDDNGVELISHSPPEAGPVDLL</sequence>
<feature type="region of interest" description="Disordered" evidence="1">
    <location>
        <begin position="334"/>
        <end position="372"/>
    </location>
</feature>